<reference evidence="8 9" key="1">
    <citation type="submission" date="2022-11" db="EMBL/GenBank/DDBJ databases">
        <title>Whole genome sequence of Eschrichtius robustus ER-17-0199.</title>
        <authorList>
            <person name="Bruniche-Olsen A."/>
            <person name="Black A.N."/>
            <person name="Fields C.J."/>
            <person name="Walden K."/>
            <person name="Dewoody J.A."/>
        </authorList>
    </citation>
    <scope>NUCLEOTIDE SEQUENCE [LARGE SCALE GENOMIC DNA]</scope>
    <source>
        <strain evidence="8">ER-17-0199</strain>
        <tissue evidence="8">Blubber</tissue>
    </source>
</reference>
<feature type="compositionally biased region" description="Pro residues" evidence="6">
    <location>
        <begin position="181"/>
        <end position="202"/>
    </location>
</feature>
<keyword evidence="9" id="KW-1185">Reference proteome</keyword>
<sequence>MCGALRSLAGGKHRGSVTGHFYWIPQFSDTVDVDLHPKFPPFGCRVAPLSRPGLPQPLQIVVATEGASSWVLAPGVPAGPPDANTSSPELGSKQHAPGSSQQLLLTASPDLCFQILQSLAAPTKTLEPQVNHGQQGHANAALLSQARVTPEPHLSPPPPPPAPPPVLHLPPQQALQLQQQPYPPPPPHPFRPPPQAHQPQFPPQQQALQHQLAHLQQLQRLHQQQMQTQAPQALPCQPQHQLFGHDPAVEIPEEGFLLGCVFAVADYPEQMSDKQLLATWKRIIQAHGGAVDPTFSSRCTHLLCESQVSGLFAQAVKERKRCVTAHWLNTVLKKKRLVPPHRALHFPVAFPPGGRPCSQHIISVTGFVDRDRDDLKLMAYLAGAKYTGYLCRSNTVLICKE</sequence>
<keyword evidence="2" id="KW-0227">DNA damage</keyword>
<dbReference type="PANTHER" id="PTHR23196:SF1">
    <property type="entry name" value="PAX-INTERACTING PROTEIN 1"/>
    <property type="match status" value="1"/>
</dbReference>
<evidence type="ECO:0000313" key="8">
    <source>
        <dbReference type="EMBL" id="KAJ8775837.1"/>
    </source>
</evidence>
<dbReference type="InterPro" id="IPR051579">
    <property type="entry name" value="DDR_Transcriptional_Reg"/>
</dbReference>
<evidence type="ECO:0000256" key="2">
    <source>
        <dbReference type="ARBA" id="ARBA00022763"/>
    </source>
</evidence>
<dbReference type="Pfam" id="PF00533">
    <property type="entry name" value="BRCT"/>
    <property type="match status" value="1"/>
</dbReference>
<feature type="compositionally biased region" description="Low complexity" evidence="6">
    <location>
        <begin position="169"/>
        <end position="180"/>
    </location>
</feature>
<dbReference type="GO" id="GO:0005634">
    <property type="term" value="C:nucleus"/>
    <property type="evidence" value="ECO:0007669"/>
    <property type="project" value="UniProtKB-SubCell"/>
</dbReference>
<protein>
    <recommendedName>
        <fullName evidence="4">PAX-interacting protein 1</fullName>
    </recommendedName>
    <alternativeName>
        <fullName evidence="5">PAX transactivation activation domain-interacting protein</fullName>
    </alternativeName>
</protein>
<evidence type="ECO:0000313" key="9">
    <source>
        <dbReference type="Proteomes" id="UP001159641"/>
    </source>
</evidence>
<evidence type="ECO:0000256" key="3">
    <source>
        <dbReference type="ARBA" id="ARBA00023242"/>
    </source>
</evidence>
<dbReference type="GO" id="GO:0060261">
    <property type="term" value="P:positive regulation of transcription initiation by RNA polymerase II"/>
    <property type="evidence" value="ECO:0007669"/>
    <property type="project" value="TreeGrafter"/>
</dbReference>
<evidence type="ECO:0000256" key="6">
    <source>
        <dbReference type="SAM" id="MobiDB-lite"/>
    </source>
</evidence>
<name>A0AB34G9K8_ESCRO</name>
<gene>
    <name evidence="8" type="ORF">J1605_016064</name>
</gene>
<dbReference type="Gene3D" id="3.40.50.10190">
    <property type="entry name" value="BRCT domain"/>
    <property type="match status" value="2"/>
</dbReference>
<dbReference type="GO" id="GO:0006974">
    <property type="term" value="P:DNA damage response"/>
    <property type="evidence" value="ECO:0007669"/>
    <property type="project" value="UniProtKB-KW"/>
</dbReference>
<dbReference type="InterPro" id="IPR036420">
    <property type="entry name" value="BRCT_dom_sf"/>
</dbReference>
<feature type="compositionally biased region" description="Pro residues" evidence="6">
    <location>
        <begin position="153"/>
        <end position="168"/>
    </location>
</feature>
<feature type="region of interest" description="Disordered" evidence="6">
    <location>
        <begin position="149"/>
        <end position="208"/>
    </location>
</feature>
<dbReference type="InterPro" id="IPR001357">
    <property type="entry name" value="BRCT_dom"/>
</dbReference>
<evidence type="ECO:0000256" key="1">
    <source>
        <dbReference type="ARBA" id="ARBA00004123"/>
    </source>
</evidence>
<evidence type="ECO:0000256" key="4">
    <source>
        <dbReference type="ARBA" id="ARBA00023858"/>
    </source>
</evidence>
<evidence type="ECO:0000259" key="7">
    <source>
        <dbReference type="PROSITE" id="PS50172"/>
    </source>
</evidence>
<dbReference type="Pfam" id="PF12738">
    <property type="entry name" value="PTCB-BRCT"/>
    <property type="match status" value="1"/>
</dbReference>
<accession>A0AB34G9K8</accession>
<dbReference type="CDD" id="cd17711">
    <property type="entry name" value="BRCT_PAXIP1_rpt3"/>
    <property type="match status" value="1"/>
</dbReference>
<keyword evidence="3" id="KW-0539">Nucleus</keyword>
<proteinExistence type="predicted"/>
<dbReference type="EMBL" id="JAIQCJ010002567">
    <property type="protein sequence ID" value="KAJ8775837.1"/>
    <property type="molecule type" value="Genomic_DNA"/>
</dbReference>
<dbReference type="Proteomes" id="UP001159641">
    <property type="component" value="Unassembled WGS sequence"/>
</dbReference>
<feature type="region of interest" description="Disordered" evidence="6">
    <location>
        <begin position="74"/>
        <end position="100"/>
    </location>
</feature>
<dbReference type="PROSITE" id="PS50172">
    <property type="entry name" value="BRCT"/>
    <property type="match status" value="1"/>
</dbReference>
<dbReference type="SUPFAM" id="SSF52113">
    <property type="entry name" value="BRCT domain"/>
    <property type="match status" value="2"/>
</dbReference>
<dbReference type="PANTHER" id="PTHR23196">
    <property type="entry name" value="PAX TRANSCRIPTION ACTIVATION DOMAIN INTERACTING PROTEIN"/>
    <property type="match status" value="1"/>
</dbReference>
<dbReference type="SMART" id="SM00292">
    <property type="entry name" value="BRCT"/>
    <property type="match status" value="1"/>
</dbReference>
<feature type="domain" description="BRCT" evidence="7">
    <location>
        <begin position="252"/>
        <end position="345"/>
    </location>
</feature>
<evidence type="ECO:0000256" key="5">
    <source>
        <dbReference type="ARBA" id="ARBA00030146"/>
    </source>
</evidence>
<comment type="subcellular location">
    <subcellularLocation>
        <location evidence="1">Nucleus</location>
    </subcellularLocation>
</comment>
<comment type="caution">
    <text evidence="8">The sequence shown here is derived from an EMBL/GenBank/DDBJ whole genome shotgun (WGS) entry which is preliminary data.</text>
</comment>
<dbReference type="AlphaFoldDB" id="A0AB34G9K8"/>
<organism evidence="8 9">
    <name type="scientific">Eschrichtius robustus</name>
    <name type="common">California gray whale</name>
    <name type="synonym">Eschrichtius gibbosus</name>
    <dbReference type="NCBI Taxonomy" id="9764"/>
    <lineage>
        <taxon>Eukaryota</taxon>
        <taxon>Metazoa</taxon>
        <taxon>Chordata</taxon>
        <taxon>Craniata</taxon>
        <taxon>Vertebrata</taxon>
        <taxon>Euteleostomi</taxon>
        <taxon>Mammalia</taxon>
        <taxon>Eutheria</taxon>
        <taxon>Laurasiatheria</taxon>
        <taxon>Artiodactyla</taxon>
        <taxon>Whippomorpha</taxon>
        <taxon>Cetacea</taxon>
        <taxon>Mysticeti</taxon>
        <taxon>Eschrichtiidae</taxon>
        <taxon>Eschrichtius</taxon>
    </lineage>
</organism>